<evidence type="ECO:0000256" key="1">
    <source>
        <dbReference type="ARBA" id="ARBA00004240"/>
    </source>
</evidence>
<dbReference type="PANTHER" id="PTHR13402:SF6">
    <property type="entry name" value="SECRETORY 16, ISOFORM I"/>
    <property type="match status" value="1"/>
</dbReference>
<feature type="region of interest" description="Disordered" evidence="6">
    <location>
        <begin position="354"/>
        <end position="377"/>
    </location>
</feature>
<feature type="region of interest" description="Disordered" evidence="6">
    <location>
        <begin position="406"/>
        <end position="427"/>
    </location>
</feature>
<gene>
    <name evidence="8" type="ORF">AALO_G00282380</name>
</gene>
<dbReference type="Proteomes" id="UP000823561">
    <property type="component" value="Chromosome 22"/>
</dbReference>
<sequence>MDDPTPYPVGLTPRPRVKIITSPKITAVVRANEIPSQQHVVVFEGLREFKGVLKTSSVASHGGEGDAPAQKQSRTHLDEKLSDSCDGVLLEVYQLAMLQREHFLRANNGPHREGIDLSWGLLALLCKRNGMVTDNDIANLLLQKCLDSNEPETCCAFDNLGNGTSNLARLLLAGKTKEAIDQASSQGVWHHAFTLNNLERHGQSDCIMSRFINDLDDLDLLKTYYQVRLGEMPSAASACAEDSCGTWRLHLAIVVAFTEINHLRKMSITKMAETLASNGQAHAAQFCHLVLQLDRENLLNASLHDVVGKWMGLLAEMDKEVPQIHPAASGEHLMDHEERKLSLKCQRMAVDSLRSRSLPVTSEQPPACPEERKAPPSEDQFRQLIGPLLPPPVCVLRVEVQESACQPLPTSTTVKKDSKKKQSKKRSWFRCISCLGSRTKD</sequence>
<keyword evidence="5" id="KW-0931">ER-Golgi transport</keyword>
<name>A0AAV6FJV1_9TELE</name>
<evidence type="ECO:0000259" key="7">
    <source>
        <dbReference type="Pfam" id="PF12931"/>
    </source>
</evidence>
<comment type="caution">
    <text evidence="8">The sequence shown here is derived from an EMBL/GenBank/DDBJ whole genome shotgun (WGS) entry which is preliminary data.</text>
</comment>
<organism evidence="8 9">
    <name type="scientific">Alosa alosa</name>
    <name type="common">allis shad</name>
    <dbReference type="NCBI Taxonomy" id="278164"/>
    <lineage>
        <taxon>Eukaryota</taxon>
        <taxon>Metazoa</taxon>
        <taxon>Chordata</taxon>
        <taxon>Craniata</taxon>
        <taxon>Vertebrata</taxon>
        <taxon>Euteleostomi</taxon>
        <taxon>Actinopterygii</taxon>
        <taxon>Neopterygii</taxon>
        <taxon>Teleostei</taxon>
        <taxon>Clupei</taxon>
        <taxon>Clupeiformes</taxon>
        <taxon>Clupeoidei</taxon>
        <taxon>Clupeidae</taxon>
        <taxon>Alosa</taxon>
    </lineage>
</organism>
<keyword evidence="4" id="KW-0256">Endoplasmic reticulum</keyword>
<protein>
    <recommendedName>
        <fullName evidence="7">Sec16 Sec23-binding domain-containing protein</fullName>
    </recommendedName>
</protein>
<dbReference type="GO" id="GO:0007030">
    <property type="term" value="P:Golgi organization"/>
    <property type="evidence" value="ECO:0007669"/>
    <property type="project" value="TreeGrafter"/>
</dbReference>
<dbReference type="GO" id="GO:0070971">
    <property type="term" value="C:endoplasmic reticulum exit site"/>
    <property type="evidence" value="ECO:0007669"/>
    <property type="project" value="TreeGrafter"/>
</dbReference>
<proteinExistence type="inferred from homology"/>
<dbReference type="GO" id="GO:0070973">
    <property type="term" value="P:protein localization to endoplasmic reticulum exit site"/>
    <property type="evidence" value="ECO:0007669"/>
    <property type="project" value="TreeGrafter"/>
</dbReference>
<dbReference type="EMBL" id="JADWDJ010000022">
    <property type="protein sequence ID" value="KAG5263084.1"/>
    <property type="molecule type" value="Genomic_DNA"/>
</dbReference>
<evidence type="ECO:0000313" key="9">
    <source>
        <dbReference type="Proteomes" id="UP000823561"/>
    </source>
</evidence>
<dbReference type="PANTHER" id="PTHR13402">
    <property type="entry name" value="RGPR-RELATED"/>
    <property type="match status" value="1"/>
</dbReference>
<evidence type="ECO:0000256" key="4">
    <source>
        <dbReference type="ARBA" id="ARBA00022824"/>
    </source>
</evidence>
<keyword evidence="3" id="KW-0813">Transport</keyword>
<evidence type="ECO:0000256" key="2">
    <source>
        <dbReference type="ARBA" id="ARBA00005927"/>
    </source>
</evidence>
<comment type="subcellular location">
    <subcellularLocation>
        <location evidence="1">Endoplasmic reticulum</location>
    </subcellularLocation>
</comment>
<feature type="region of interest" description="Disordered" evidence="6">
    <location>
        <begin position="57"/>
        <end position="77"/>
    </location>
</feature>
<evidence type="ECO:0000256" key="3">
    <source>
        <dbReference type="ARBA" id="ARBA00022448"/>
    </source>
</evidence>
<dbReference type="Pfam" id="PF12931">
    <property type="entry name" value="TPR_Sec16"/>
    <property type="match status" value="1"/>
</dbReference>
<reference evidence="8" key="1">
    <citation type="submission" date="2020-10" db="EMBL/GenBank/DDBJ databases">
        <title>Chromosome-scale genome assembly of the Allis shad, Alosa alosa.</title>
        <authorList>
            <person name="Margot Z."/>
            <person name="Christophe K."/>
            <person name="Cabau C."/>
            <person name="Louis A."/>
            <person name="Berthelot C."/>
            <person name="Parey E."/>
            <person name="Roest Crollius H."/>
            <person name="Montfort J."/>
            <person name="Robinson-Rechavi M."/>
            <person name="Bucao C."/>
            <person name="Bouchez O."/>
            <person name="Gislard M."/>
            <person name="Lluch J."/>
            <person name="Milhes M."/>
            <person name="Lampietro C."/>
            <person name="Lopez Roques C."/>
            <person name="Donnadieu C."/>
            <person name="Braasch I."/>
            <person name="Desvignes T."/>
            <person name="Postlethwait J."/>
            <person name="Bobe J."/>
            <person name="Guiguen Y."/>
        </authorList>
    </citation>
    <scope>NUCLEOTIDE SEQUENCE</scope>
    <source>
        <strain evidence="8">M-15738</strain>
        <tissue evidence="8">Blood</tissue>
    </source>
</reference>
<dbReference type="GO" id="GO:0016192">
    <property type="term" value="P:vesicle-mediated transport"/>
    <property type="evidence" value="ECO:0007669"/>
    <property type="project" value="UniProtKB-KW"/>
</dbReference>
<feature type="compositionally biased region" description="Basic residues" evidence="6">
    <location>
        <begin position="417"/>
        <end position="427"/>
    </location>
</feature>
<comment type="similarity">
    <text evidence="2">Belongs to the SEC16 family.</text>
</comment>
<dbReference type="InterPro" id="IPR024298">
    <property type="entry name" value="Sec16_Sec23-bd"/>
</dbReference>
<feature type="domain" description="Sec16 Sec23-binding" evidence="7">
    <location>
        <begin position="168"/>
        <end position="291"/>
    </location>
</feature>
<keyword evidence="9" id="KW-1185">Reference proteome</keyword>
<dbReference type="GO" id="GO:0012507">
    <property type="term" value="C:ER to Golgi transport vesicle membrane"/>
    <property type="evidence" value="ECO:0007669"/>
    <property type="project" value="TreeGrafter"/>
</dbReference>
<dbReference type="Gene3D" id="1.25.40.1030">
    <property type="match status" value="1"/>
</dbReference>
<dbReference type="AlphaFoldDB" id="A0AAV6FJV1"/>
<evidence type="ECO:0000256" key="5">
    <source>
        <dbReference type="ARBA" id="ARBA00022892"/>
    </source>
</evidence>
<evidence type="ECO:0000256" key="6">
    <source>
        <dbReference type="SAM" id="MobiDB-lite"/>
    </source>
</evidence>
<evidence type="ECO:0000313" key="8">
    <source>
        <dbReference type="EMBL" id="KAG5263084.1"/>
    </source>
</evidence>
<accession>A0AAV6FJV1</accession>